<dbReference type="EMBL" id="JAGGJA010000001">
    <property type="protein sequence ID" value="MCW9705729.1"/>
    <property type="molecule type" value="Genomic_DNA"/>
</dbReference>
<evidence type="ECO:0000313" key="2">
    <source>
        <dbReference type="EMBL" id="MCW9705729.1"/>
    </source>
</evidence>
<dbReference type="Proteomes" id="UP001207918">
    <property type="component" value="Unassembled WGS sequence"/>
</dbReference>
<evidence type="ECO:0000313" key="3">
    <source>
        <dbReference type="Proteomes" id="UP001207918"/>
    </source>
</evidence>
<sequence length="180" mass="19855">MRNSKVTIPKVLHEFHGTKASIPDLILTYLAACIAASVVYFFIPADFVLWKQIMLILLALDIGGGVVANFTEGTTRYHENNPKLRLFFIAPLHLVHPAILVILFPTQMGIIAINATLIIACTYSVNAIKGYKLQKAVAPLLLLLVIAINIVSQIPDPIISFLLILLAVKLILAYAVRWKT</sequence>
<reference evidence="2 3" key="1">
    <citation type="submission" date="2021-03" db="EMBL/GenBank/DDBJ databases">
        <title>Aliifodinibius sp. nov., a new bacterium isolated from saline soil.</title>
        <authorList>
            <person name="Galisteo C."/>
            <person name="De La Haba R."/>
            <person name="Sanchez-Porro C."/>
            <person name="Ventosa A."/>
        </authorList>
    </citation>
    <scope>NUCLEOTIDE SEQUENCE [LARGE SCALE GENOMIC DNA]</scope>
    <source>
        <strain evidence="2 3">1BSP15-2V2</strain>
    </source>
</reference>
<feature type="transmembrane region" description="Helical" evidence="1">
    <location>
        <begin position="84"/>
        <end position="104"/>
    </location>
</feature>
<accession>A0ABT3PKJ5</accession>
<keyword evidence="3" id="KW-1185">Reference proteome</keyword>
<keyword evidence="1" id="KW-0472">Membrane</keyword>
<feature type="transmembrane region" description="Helical" evidence="1">
    <location>
        <begin position="21"/>
        <end position="43"/>
    </location>
</feature>
<comment type="caution">
    <text evidence="2">The sequence shown here is derived from an EMBL/GenBank/DDBJ whole genome shotgun (WGS) entry which is preliminary data.</text>
</comment>
<keyword evidence="1" id="KW-0812">Transmembrane</keyword>
<feature type="transmembrane region" description="Helical" evidence="1">
    <location>
        <begin position="49"/>
        <end position="72"/>
    </location>
</feature>
<feature type="transmembrane region" description="Helical" evidence="1">
    <location>
        <begin position="135"/>
        <end position="152"/>
    </location>
</feature>
<protein>
    <submittedName>
        <fullName evidence="2">Uncharacterized protein</fullName>
    </submittedName>
</protein>
<proteinExistence type="predicted"/>
<gene>
    <name evidence="2" type="ORF">J6I44_02620</name>
</gene>
<evidence type="ECO:0000256" key="1">
    <source>
        <dbReference type="SAM" id="Phobius"/>
    </source>
</evidence>
<dbReference type="RefSeq" id="WP_265764393.1">
    <property type="nucleotide sequence ID" value="NZ_JAGGJA010000001.1"/>
</dbReference>
<keyword evidence="1" id="KW-1133">Transmembrane helix</keyword>
<feature type="transmembrane region" description="Helical" evidence="1">
    <location>
        <begin position="158"/>
        <end position="176"/>
    </location>
</feature>
<name>A0ABT3PKJ5_9BACT</name>
<feature type="transmembrane region" description="Helical" evidence="1">
    <location>
        <begin position="110"/>
        <end position="128"/>
    </location>
</feature>
<organism evidence="2 3">
    <name type="scientific">Fodinibius salsisoli</name>
    <dbReference type="NCBI Taxonomy" id="2820877"/>
    <lineage>
        <taxon>Bacteria</taxon>
        <taxon>Pseudomonadati</taxon>
        <taxon>Balneolota</taxon>
        <taxon>Balneolia</taxon>
        <taxon>Balneolales</taxon>
        <taxon>Balneolaceae</taxon>
        <taxon>Fodinibius</taxon>
    </lineage>
</organism>